<feature type="region of interest" description="Disordered" evidence="1">
    <location>
        <begin position="23"/>
        <end position="78"/>
    </location>
</feature>
<evidence type="ECO:0000313" key="5">
    <source>
        <dbReference type="Proteomes" id="UP000185663"/>
    </source>
</evidence>
<dbReference type="RefSeq" id="WP_157270483.1">
    <property type="nucleotide sequence ID" value="NZ_LT629776.1"/>
</dbReference>
<dbReference type="AlphaFoldDB" id="A0A1H1VPA2"/>
<evidence type="ECO:0000259" key="3">
    <source>
        <dbReference type="Pfam" id="PF19843"/>
    </source>
</evidence>
<dbReference type="EMBL" id="LT629776">
    <property type="protein sequence ID" value="SDS86707.1"/>
    <property type="molecule type" value="Genomic_DNA"/>
</dbReference>
<keyword evidence="2" id="KW-0732">Signal</keyword>
<evidence type="ECO:0000256" key="2">
    <source>
        <dbReference type="SAM" id="SignalP"/>
    </source>
</evidence>
<organism evidence="4 5">
    <name type="scientific">Paraoerskovia marina</name>
    <dbReference type="NCBI Taxonomy" id="545619"/>
    <lineage>
        <taxon>Bacteria</taxon>
        <taxon>Bacillati</taxon>
        <taxon>Actinomycetota</taxon>
        <taxon>Actinomycetes</taxon>
        <taxon>Micrococcales</taxon>
        <taxon>Cellulomonadaceae</taxon>
        <taxon>Paraoerskovia</taxon>
    </lineage>
</organism>
<reference evidence="4 5" key="1">
    <citation type="submission" date="2016-10" db="EMBL/GenBank/DDBJ databases">
        <authorList>
            <person name="de Groot N.N."/>
        </authorList>
    </citation>
    <scope>NUCLEOTIDE SEQUENCE [LARGE SCALE GENOMIC DNA]</scope>
    <source>
        <strain evidence="4 5">DSM 22126</strain>
    </source>
</reference>
<dbReference type="Pfam" id="PF19843">
    <property type="entry name" value="DUF6318"/>
    <property type="match status" value="1"/>
</dbReference>
<sequence>MRVRRRTLALALPVALVLGLGGCTSDDEPEPGASATTTTAPTAPAPETPEPTESPKPEPTATGPTPPPRPAAMDDTGKKGAQAAAEYFMLVMNYTFRSGDTSEIIAISYETCATCDYVVANSSEYASKGWLVDGGAVELMDVEVSEKDELTGAFGVTARFESEEMLVLDKDGEVAENFDADTGYLQFDTMHDGEDWRAVGMISDQGEAE</sequence>
<feature type="compositionally biased region" description="Pro residues" evidence="1">
    <location>
        <begin position="43"/>
        <end position="70"/>
    </location>
</feature>
<dbReference type="Proteomes" id="UP000185663">
    <property type="component" value="Chromosome I"/>
</dbReference>
<feature type="domain" description="DUF6318" evidence="3">
    <location>
        <begin position="67"/>
        <end position="200"/>
    </location>
</feature>
<accession>A0A1H1VPA2</accession>
<evidence type="ECO:0000313" key="4">
    <source>
        <dbReference type="EMBL" id="SDS86707.1"/>
    </source>
</evidence>
<gene>
    <name evidence="4" type="ORF">SAMN04489860_2570</name>
</gene>
<protein>
    <recommendedName>
        <fullName evidence="3">DUF6318 domain-containing protein</fullName>
    </recommendedName>
</protein>
<name>A0A1H1VPA2_9CELL</name>
<feature type="signal peptide" evidence="2">
    <location>
        <begin position="1"/>
        <end position="25"/>
    </location>
</feature>
<dbReference type="PROSITE" id="PS51257">
    <property type="entry name" value="PROKAR_LIPOPROTEIN"/>
    <property type="match status" value="1"/>
</dbReference>
<evidence type="ECO:0000256" key="1">
    <source>
        <dbReference type="SAM" id="MobiDB-lite"/>
    </source>
</evidence>
<dbReference type="OrthoDB" id="5148029at2"/>
<keyword evidence="5" id="KW-1185">Reference proteome</keyword>
<feature type="chain" id="PRO_5038967759" description="DUF6318 domain-containing protein" evidence="2">
    <location>
        <begin position="26"/>
        <end position="209"/>
    </location>
</feature>
<proteinExistence type="predicted"/>
<feature type="compositionally biased region" description="Low complexity" evidence="1">
    <location>
        <begin position="31"/>
        <end position="42"/>
    </location>
</feature>
<dbReference type="InterPro" id="IPR046281">
    <property type="entry name" value="DUF6318"/>
</dbReference>